<accession>A0A7S4A4B0</accession>
<dbReference type="PANTHER" id="PTHR43094">
    <property type="entry name" value="AMINOTRANSFERASE"/>
    <property type="match status" value="1"/>
</dbReference>
<evidence type="ECO:0000313" key="4">
    <source>
        <dbReference type="EMBL" id="CAH0372696.1"/>
    </source>
</evidence>
<dbReference type="GO" id="GO:0030170">
    <property type="term" value="F:pyridoxal phosphate binding"/>
    <property type="evidence" value="ECO:0007669"/>
    <property type="project" value="InterPro"/>
</dbReference>
<proteinExistence type="inferred from homology"/>
<dbReference type="EMBL" id="HBIW01021445">
    <property type="protein sequence ID" value="CAE0703023.1"/>
    <property type="molecule type" value="Transcribed_RNA"/>
</dbReference>
<name>A0A7S4A4B0_9STRA</name>
<comment type="similarity">
    <text evidence="1 2">Belongs to the class-III pyridoxal-phosphate-dependent aminotransferase family.</text>
</comment>
<protein>
    <submittedName>
        <fullName evidence="3">Uncharacterized protein</fullName>
    </submittedName>
</protein>
<dbReference type="SUPFAM" id="SSF53383">
    <property type="entry name" value="PLP-dependent transferases"/>
    <property type="match status" value="1"/>
</dbReference>
<evidence type="ECO:0000256" key="1">
    <source>
        <dbReference type="ARBA" id="ARBA00008954"/>
    </source>
</evidence>
<dbReference type="GO" id="GO:0005829">
    <property type="term" value="C:cytosol"/>
    <property type="evidence" value="ECO:0007669"/>
    <property type="project" value="TreeGrafter"/>
</dbReference>
<dbReference type="GO" id="GO:0008483">
    <property type="term" value="F:transaminase activity"/>
    <property type="evidence" value="ECO:0007669"/>
    <property type="project" value="InterPro"/>
</dbReference>
<evidence type="ECO:0000313" key="3">
    <source>
        <dbReference type="EMBL" id="CAE0703023.1"/>
    </source>
</evidence>
<dbReference type="AlphaFoldDB" id="A0A7S4A4B0"/>
<gene>
    <name evidence="3" type="ORF">PCAL00307_LOCUS18470</name>
    <name evidence="4" type="ORF">PECAL_3P27100</name>
</gene>
<keyword evidence="2" id="KW-0663">Pyridoxal phosphate</keyword>
<keyword evidence="5" id="KW-1185">Reference proteome</keyword>
<dbReference type="Pfam" id="PF00202">
    <property type="entry name" value="Aminotran_3"/>
    <property type="match status" value="1"/>
</dbReference>
<evidence type="ECO:0000256" key="2">
    <source>
        <dbReference type="RuleBase" id="RU003560"/>
    </source>
</evidence>
<evidence type="ECO:0000313" key="5">
    <source>
        <dbReference type="Proteomes" id="UP000789595"/>
    </source>
</evidence>
<dbReference type="InterPro" id="IPR015421">
    <property type="entry name" value="PyrdxlP-dep_Trfase_major"/>
</dbReference>
<dbReference type="PANTHER" id="PTHR43094:SF1">
    <property type="entry name" value="AMINOTRANSFERASE CLASS-III"/>
    <property type="match status" value="1"/>
</dbReference>
<dbReference type="OrthoDB" id="268518at2759"/>
<dbReference type="EMBL" id="CAKKNE010000003">
    <property type="protein sequence ID" value="CAH0372696.1"/>
    <property type="molecule type" value="Genomic_DNA"/>
</dbReference>
<dbReference type="Gene3D" id="3.40.640.10">
    <property type="entry name" value="Type I PLP-dependent aspartate aminotransferase-like (Major domain)"/>
    <property type="match status" value="1"/>
</dbReference>
<reference evidence="4" key="2">
    <citation type="submission" date="2021-11" db="EMBL/GenBank/DDBJ databases">
        <authorList>
            <consortium name="Genoscope - CEA"/>
            <person name="William W."/>
        </authorList>
    </citation>
    <scope>NUCLEOTIDE SEQUENCE</scope>
</reference>
<dbReference type="InterPro" id="IPR005814">
    <property type="entry name" value="Aminotrans_3"/>
</dbReference>
<dbReference type="InterPro" id="IPR015424">
    <property type="entry name" value="PyrdxlP-dep_Trfase"/>
</dbReference>
<sequence length="487" mass="52162">MRITFRVRPRRTLARFSSDARARFAGRYALGKHMPAVETKQGMRFAWRGEDRAVRVLGGASSEILGGANLAEVLRDGFEIEQRAFRALERGEPAEPLSIHTSAGVPKSLDDFLAALRPHLPSWAQAEDDWCVNLQAEGSSAVHAAIDMAIQVTQPGADLTAPAARTRVACGASSYHGPASTSPGGGIPLGAAAKGLTHPVRYPVPSPFLRFRDESDDAFHARLRAEFIEYLDAYEHELGVVLFEPQWGSSVASTPWPPQLLRAYVTEAKRRGLAVVCDEVMCGLGRHGQDPRGATGCFLTECWDLRPDVVTFGKSVGGGAGHLLSGAILLKGASALAAASQTAYQSHTYAGSSVRALCNAASLLDRLESLRADVRRVEAAVKPALDALREESGGRVLTQGQGALWGGLFAHSSLAERSVANVALKEKCAAAGVLPYFVPVGGFMLTPRYDDDPELLRAAVGDLAQCCLEVVEEMKWSDGDLLPRVRA</sequence>
<organism evidence="3">
    <name type="scientific">Pelagomonas calceolata</name>
    <dbReference type="NCBI Taxonomy" id="35677"/>
    <lineage>
        <taxon>Eukaryota</taxon>
        <taxon>Sar</taxon>
        <taxon>Stramenopiles</taxon>
        <taxon>Ochrophyta</taxon>
        <taxon>Pelagophyceae</taxon>
        <taxon>Pelagomonadales</taxon>
        <taxon>Pelagomonadaceae</taxon>
        <taxon>Pelagomonas</taxon>
    </lineage>
</organism>
<reference evidence="3" key="1">
    <citation type="submission" date="2021-01" db="EMBL/GenBank/DDBJ databases">
        <authorList>
            <person name="Corre E."/>
            <person name="Pelletier E."/>
            <person name="Niang G."/>
            <person name="Scheremetjew M."/>
            <person name="Finn R."/>
            <person name="Kale V."/>
            <person name="Holt S."/>
            <person name="Cochrane G."/>
            <person name="Meng A."/>
            <person name="Brown T."/>
            <person name="Cohen L."/>
        </authorList>
    </citation>
    <scope>NUCLEOTIDE SEQUENCE</scope>
    <source>
        <strain evidence="3">CCMP1756</strain>
    </source>
</reference>
<dbReference type="Proteomes" id="UP000789595">
    <property type="component" value="Unassembled WGS sequence"/>
</dbReference>